<sequence length="423" mass="45364">MVAPTPKAPRYPLTEQERRLLRDVLLSERHGRRIRRAEQKESNEGAGRTKKATRKKPAKHTSPAMEVAESKRVPPLELTPGPASPAAAKEATAHDGYDAKEVADDEAPRKPKKATDKGKKQTQTMGKSKKQKQTTGKGKKKAGPPGPVAEGPAAAVDASVGAPALSVVEEVMADIVATVSGTTPVRVGFTTPPAVGIVMPARASGGTSASASGGAPAPTSRPKRRRSVLQDSGGEEEETETGGEGDAVSLPPACVVDGDANLMSVGAKRCTGLNSDEDPMLQEEAEDEEDWEEEEWEEDWDIGDLTDEDSDDDADEIPESVCLSTARNKKTVAAMRTSGWEYDPAKFGPDSTYADLYSGDYGPSNSVMPVADDPLALLFYFMPPKMWTHIAAESNCYHKQSIPLRSRSIRSQQRRNGGEVEEL</sequence>
<feature type="compositionally biased region" description="Low complexity" evidence="1">
    <location>
        <begin position="200"/>
        <end position="220"/>
    </location>
</feature>
<evidence type="ECO:0000256" key="1">
    <source>
        <dbReference type="SAM" id="MobiDB-lite"/>
    </source>
</evidence>
<feature type="region of interest" description="Disordered" evidence="1">
    <location>
        <begin position="271"/>
        <end position="298"/>
    </location>
</feature>
<feature type="compositionally biased region" description="Low complexity" evidence="1">
    <location>
        <begin position="80"/>
        <end position="90"/>
    </location>
</feature>
<evidence type="ECO:0000313" key="3">
    <source>
        <dbReference type="Proteomes" id="UP000434957"/>
    </source>
</evidence>
<proteinExistence type="predicted"/>
<evidence type="ECO:0000313" key="2">
    <source>
        <dbReference type="EMBL" id="KAE9275853.1"/>
    </source>
</evidence>
<feature type="compositionally biased region" description="Acidic residues" evidence="1">
    <location>
        <begin position="275"/>
        <end position="298"/>
    </location>
</feature>
<feature type="region of interest" description="Disordered" evidence="1">
    <location>
        <begin position="24"/>
        <end position="154"/>
    </location>
</feature>
<feature type="compositionally biased region" description="Acidic residues" evidence="1">
    <location>
        <begin position="233"/>
        <end position="243"/>
    </location>
</feature>
<keyword evidence="3" id="KW-1185">Reference proteome</keyword>
<feature type="compositionally biased region" description="Basic and acidic residues" evidence="1">
    <location>
        <begin position="91"/>
        <end position="119"/>
    </location>
</feature>
<dbReference type="AlphaFoldDB" id="A0A6A4BML7"/>
<name>A0A6A4BML7_9STRA</name>
<feature type="non-terminal residue" evidence="2">
    <location>
        <position position="423"/>
    </location>
</feature>
<reference evidence="2 3" key="1">
    <citation type="submission" date="2018-08" db="EMBL/GenBank/DDBJ databases">
        <title>Genomic investigation of the strawberry pathogen Phytophthora fragariae indicates pathogenicity is determined by transcriptional variation in three key races.</title>
        <authorList>
            <person name="Adams T.M."/>
            <person name="Armitage A.D."/>
            <person name="Sobczyk M.K."/>
            <person name="Bates H.J."/>
            <person name="Dunwell J.M."/>
            <person name="Nellist C.F."/>
            <person name="Harrison R.J."/>
        </authorList>
    </citation>
    <scope>NUCLEOTIDE SEQUENCE [LARGE SCALE GENOMIC DNA]</scope>
    <source>
        <strain evidence="2 3">SCRP333</strain>
    </source>
</reference>
<gene>
    <name evidence="2" type="ORF">PR003_g29220</name>
</gene>
<protein>
    <submittedName>
        <fullName evidence="2">Uncharacterized protein</fullName>
    </submittedName>
</protein>
<feature type="region of interest" description="Disordered" evidence="1">
    <location>
        <begin position="200"/>
        <end position="253"/>
    </location>
</feature>
<feature type="compositionally biased region" description="Basic residues" evidence="1">
    <location>
        <begin position="127"/>
        <end position="142"/>
    </location>
</feature>
<feature type="compositionally biased region" description="Basic residues" evidence="1">
    <location>
        <begin position="48"/>
        <end position="59"/>
    </location>
</feature>
<dbReference type="Proteomes" id="UP000434957">
    <property type="component" value="Unassembled WGS sequence"/>
</dbReference>
<comment type="caution">
    <text evidence="2">The sequence shown here is derived from an EMBL/GenBank/DDBJ whole genome shotgun (WGS) entry which is preliminary data.</text>
</comment>
<accession>A0A6A4BML7</accession>
<organism evidence="2 3">
    <name type="scientific">Phytophthora rubi</name>
    <dbReference type="NCBI Taxonomy" id="129364"/>
    <lineage>
        <taxon>Eukaryota</taxon>
        <taxon>Sar</taxon>
        <taxon>Stramenopiles</taxon>
        <taxon>Oomycota</taxon>
        <taxon>Peronosporomycetes</taxon>
        <taxon>Peronosporales</taxon>
        <taxon>Peronosporaceae</taxon>
        <taxon>Phytophthora</taxon>
    </lineage>
</organism>
<dbReference type="EMBL" id="QXFT01004788">
    <property type="protein sequence ID" value="KAE9275853.1"/>
    <property type="molecule type" value="Genomic_DNA"/>
</dbReference>